<evidence type="ECO:0000256" key="4">
    <source>
        <dbReference type="ARBA" id="ARBA00022547"/>
    </source>
</evidence>
<evidence type="ECO:0000256" key="11">
    <source>
        <dbReference type="HAMAP-Rule" id="MF_01393"/>
    </source>
</evidence>
<feature type="transmembrane region" description="Helical" evidence="11">
    <location>
        <begin position="123"/>
        <end position="141"/>
    </location>
</feature>
<feature type="transmembrane region" description="Helical" evidence="11">
    <location>
        <begin position="40"/>
        <end position="57"/>
    </location>
</feature>
<comment type="function">
    <text evidence="11 12">Key component of the proton channel; it plays a direct role in the translocation of protons across the membrane.</text>
</comment>
<sequence>MERDVVSGLVLAEAPFPPSVNDIFPPNIGDIGPWLSKFTLFIWLAVAIVLIFFLVSYRNPKLVPTKKQWLAESVYGFVREGVAKDVIGHEGLRFAPYLASLFCFILVANVFAIVPFIQVSPMAHIAFPLMLALCTYALYLYQGVKKHGFLGYLKHATVLPAPWFMQPLLLPIEALQAFILQPATLALRLFANMFAGHMLLLVFTLGGFALLNAESLFLKPISVISWGMTILLTFFELLVAALQAYVFTLLTANYLAGTLAEEH</sequence>
<dbReference type="NCBIfam" id="TIGR01131">
    <property type="entry name" value="ATP_synt_6_or_A"/>
    <property type="match status" value="1"/>
</dbReference>
<proteinExistence type="inferred from homology"/>
<evidence type="ECO:0000256" key="10">
    <source>
        <dbReference type="ARBA" id="ARBA00023310"/>
    </source>
</evidence>
<evidence type="ECO:0000256" key="2">
    <source>
        <dbReference type="ARBA" id="ARBA00006810"/>
    </source>
</evidence>
<evidence type="ECO:0000313" key="13">
    <source>
        <dbReference type="EMBL" id="UWZ40236.1"/>
    </source>
</evidence>
<evidence type="ECO:0000256" key="6">
    <source>
        <dbReference type="ARBA" id="ARBA00022781"/>
    </source>
</evidence>
<feature type="transmembrane region" description="Helical" evidence="11">
    <location>
        <begin position="189"/>
        <end position="211"/>
    </location>
</feature>
<keyword evidence="8 11" id="KW-0406">Ion transport</keyword>
<evidence type="ECO:0000256" key="1">
    <source>
        <dbReference type="ARBA" id="ARBA00004141"/>
    </source>
</evidence>
<evidence type="ECO:0000256" key="9">
    <source>
        <dbReference type="ARBA" id="ARBA00023136"/>
    </source>
</evidence>
<dbReference type="Pfam" id="PF00119">
    <property type="entry name" value="ATP-synt_A"/>
    <property type="match status" value="1"/>
</dbReference>
<dbReference type="InterPro" id="IPR045082">
    <property type="entry name" value="ATP_syn_F0_a_bact/chloroplast"/>
</dbReference>
<dbReference type="Gene3D" id="1.20.120.220">
    <property type="entry name" value="ATP synthase, F0 complex, subunit A"/>
    <property type="match status" value="1"/>
</dbReference>
<dbReference type="InterPro" id="IPR035908">
    <property type="entry name" value="F0_ATP_A_sf"/>
</dbReference>
<keyword evidence="9 11" id="KW-0472">Membrane</keyword>
<keyword evidence="7 11" id="KW-1133">Transmembrane helix</keyword>
<accession>A0ABY5ZDL2</accession>
<reference evidence="13" key="1">
    <citation type="submission" date="2021-04" db="EMBL/GenBank/DDBJ databases">
        <title>Biosynthetic gene clusters of Dactylosporangioum roseum.</title>
        <authorList>
            <person name="Hartkoorn R.C."/>
            <person name="Beaudoing E."/>
            <person name="Hot D."/>
            <person name="Moureu S."/>
        </authorList>
    </citation>
    <scope>NUCLEOTIDE SEQUENCE</scope>
    <source>
        <strain evidence="13">NRRL B-16295</strain>
    </source>
</reference>
<dbReference type="EMBL" id="CP073721">
    <property type="protein sequence ID" value="UWZ40236.1"/>
    <property type="molecule type" value="Genomic_DNA"/>
</dbReference>
<dbReference type="SUPFAM" id="SSF81336">
    <property type="entry name" value="F1F0 ATP synthase subunit A"/>
    <property type="match status" value="1"/>
</dbReference>
<evidence type="ECO:0000256" key="12">
    <source>
        <dbReference type="RuleBase" id="RU000483"/>
    </source>
</evidence>
<gene>
    <name evidence="11 13" type="primary">atpB</name>
    <name evidence="13" type="ORF">Drose_07135</name>
</gene>
<dbReference type="Proteomes" id="UP001058271">
    <property type="component" value="Chromosome"/>
</dbReference>
<evidence type="ECO:0000256" key="5">
    <source>
        <dbReference type="ARBA" id="ARBA00022692"/>
    </source>
</evidence>
<protein>
    <recommendedName>
        <fullName evidence="11 12">ATP synthase subunit a</fullName>
    </recommendedName>
    <alternativeName>
        <fullName evidence="11">ATP synthase F0 sector subunit a</fullName>
    </alternativeName>
    <alternativeName>
        <fullName evidence="11">F-ATPase subunit 6</fullName>
    </alternativeName>
</protein>
<organism evidence="13 14">
    <name type="scientific">Dactylosporangium roseum</name>
    <dbReference type="NCBI Taxonomy" id="47989"/>
    <lineage>
        <taxon>Bacteria</taxon>
        <taxon>Bacillati</taxon>
        <taxon>Actinomycetota</taxon>
        <taxon>Actinomycetes</taxon>
        <taxon>Micromonosporales</taxon>
        <taxon>Micromonosporaceae</taxon>
        <taxon>Dactylosporangium</taxon>
    </lineage>
</organism>
<comment type="subcellular location">
    <subcellularLocation>
        <location evidence="11 12">Cell membrane</location>
        <topology evidence="11 12">Multi-pass membrane protein</topology>
    </subcellularLocation>
    <subcellularLocation>
        <location evidence="1">Membrane</location>
        <topology evidence="1">Multi-pass membrane protein</topology>
    </subcellularLocation>
</comment>
<feature type="transmembrane region" description="Helical" evidence="11">
    <location>
        <begin position="162"/>
        <end position="183"/>
    </location>
</feature>
<keyword evidence="6 11" id="KW-0375">Hydrogen ion transport</keyword>
<dbReference type="PROSITE" id="PS00449">
    <property type="entry name" value="ATPASE_A"/>
    <property type="match status" value="1"/>
</dbReference>
<dbReference type="PANTHER" id="PTHR42823:SF3">
    <property type="entry name" value="ATP SYNTHASE SUBUNIT A, CHLOROPLASTIC"/>
    <property type="match status" value="1"/>
</dbReference>
<keyword evidence="14" id="KW-1185">Reference proteome</keyword>
<dbReference type="PANTHER" id="PTHR42823">
    <property type="entry name" value="ATP SYNTHASE SUBUNIT A, CHLOROPLASTIC"/>
    <property type="match status" value="1"/>
</dbReference>
<dbReference type="PRINTS" id="PR00123">
    <property type="entry name" value="ATPASEA"/>
</dbReference>
<feature type="transmembrane region" description="Helical" evidence="11">
    <location>
        <begin position="223"/>
        <end position="246"/>
    </location>
</feature>
<dbReference type="InterPro" id="IPR000568">
    <property type="entry name" value="ATP_synth_F0_asu"/>
</dbReference>
<keyword evidence="10 11" id="KW-0066">ATP synthesis</keyword>
<evidence type="ECO:0000313" key="14">
    <source>
        <dbReference type="Proteomes" id="UP001058271"/>
    </source>
</evidence>
<comment type="similarity">
    <text evidence="2 11 12">Belongs to the ATPase A chain family.</text>
</comment>
<keyword evidence="11" id="KW-1003">Cell membrane</keyword>
<keyword evidence="5 11" id="KW-0812">Transmembrane</keyword>
<dbReference type="InterPro" id="IPR023011">
    <property type="entry name" value="ATP_synth_F0_asu_AS"/>
</dbReference>
<evidence type="ECO:0000256" key="7">
    <source>
        <dbReference type="ARBA" id="ARBA00022989"/>
    </source>
</evidence>
<dbReference type="CDD" id="cd00310">
    <property type="entry name" value="ATP-synt_Fo_a_6"/>
    <property type="match status" value="1"/>
</dbReference>
<keyword evidence="3 11" id="KW-0813">Transport</keyword>
<evidence type="ECO:0000256" key="3">
    <source>
        <dbReference type="ARBA" id="ARBA00022448"/>
    </source>
</evidence>
<name>A0ABY5ZDL2_9ACTN</name>
<dbReference type="HAMAP" id="MF_01393">
    <property type="entry name" value="ATP_synth_a_bact"/>
    <property type="match status" value="1"/>
</dbReference>
<evidence type="ECO:0000256" key="8">
    <source>
        <dbReference type="ARBA" id="ARBA00023065"/>
    </source>
</evidence>
<feature type="transmembrane region" description="Helical" evidence="11">
    <location>
        <begin position="94"/>
        <end position="117"/>
    </location>
</feature>
<keyword evidence="4 11" id="KW-0138">CF(0)</keyword>